<gene>
    <name evidence="3" type="ORF">Anas_12801</name>
</gene>
<dbReference type="AlphaFoldDB" id="A0A5N5SZB0"/>
<feature type="signal peptide" evidence="1">
    <location>
        <begin position="1"/>
        <end position="23"/>
    </location>
</feature>
<evidence type="ECO:0000313" key="3">
    <source>
        <dbReference type="EMBL" id="KAB7499554.1"/>
    </source>
</evidence>
<evidence type="ECO:0000313" key="4">
    <source>
        <dbReference type="Proteomes" id="UP000326759"/>
    </source>
</evidence>
<protein>
    <recommendedName>
        <fullName evidence="2">PPAF-2-like Clip domain-containing protein</fullName>
    </recommendedName>
</protein>
<comment type="caution">
    <text evidence="3">The sequence shown here is derived from an EMBL/GenBank/DDBJ whole genome shotgun (WGS) entry which is preliminary data.</text>
</comment>
<dbReference type="OrthoDB" id="10352027at2759"/>
<name>A0A5N5SZB0_9CRUS</name>
<keyword evidence="4" id="KW-1185">Reference proteome</keyword>
<dbReference type="Pfam" id="PF18322">
    <property type="entry name" value="CLIP_1"/>
    <property type="match status" value="1"/>
</dbReference>
<feature type="chain" id="PRO_5024321331" description="PPAF-2-like Clip domain-containing protein" evidence="1">
    <location>
        <begin position="24"/>
        <end position="258"/>
    </location>
</feature>
<dbReference type="EMBL" id="SEYY01017907">
    <property type="protein sequence ID" value="KAB7499554.1"/>
    <property type="molecule type" value="Genomic_DNA"/>
</dbReference>
<organism evidence="3 4">
    <name type="scientific">Armadillidium nasatum</name>
    <dbReference type="NCBI Taxonomy" id="96803"/>
    <lineage>
        <taxon>Eukaryota</taxon>
        <taxon>Metazoa</taxon>
        <taxon>Ecdysozoa</taxon>
        <taxon>Arthropoda</taxon>
        <taxon>Crustacea</taxon>
        <taxon>Multicrustacea</taxon>
        <taxon>Malacostraca</taxon>
        <taxon>Eumalacostraca</taxon>
        <taxon>Peracarida</taxon>
        <taxon>Isopoda</taxon>
        <taxon>Oniscidea</taxon>
        <taxon>Crinocheta</taxon>
        <taxon>Armadillidiidae</taxon>
        <taxon>Armadillidium</taxon>
    </lineage>
</organism>
<proteinExistence type="predicted"/>
<evidence type="ECO:0000256" key="1">
    <source>
        <dbReference type="SAM" id="SignalP"/>
    </source>
</evidence>
<dbReference type="InterPro" id="IPR041515">
    <property type="entry name" value="PPAF-2-like_Clip"/>
</dbReference>
<evidence type="ECO:0000259" key="2">
    <source>
        <dbReference type="Pfam" id="PF18322"/>
    </source>
</evidence>
<reference evidence="3 4" key="1">
    <citation type="journal article" date="2019" name="PLoS Biol.">
        <title>Sex chromosomes control vertical transmission of feminizing Wolbachia symbionts in an isopod.</title>
        <authorList>
            <person name="Becking T."/>
            <person name="Chebbi M.A."/>
            <person name="Giraud I."/>
            <person name="Moumen B."/>
            <person name="Laverre T."/>
            <person name="Caubet Y."/>
            <person name="Peccoud J."/>
            <person name="Gilbert C."/>
            <person name="Cordaux R."/>
        </authorList>
    </citation>
    <scope>NUCLEOTIDE SEQUENCE [LARGE SCALE GENOMIC DNA]</scope>
    <source>
        <strain evidence="3">ANa2</strain>
        <tissue evidence="3">Whole body excluding digestive tract and cuticle</tissue>
    </source>
</reference>
<accession>A0A5N5SZB0</accession>
<dbReference type="Proteomes" id="UP000326759">
    <property type="component" value="Unassembled WGS sequence"/>
</dbReference>
<sequence length="258" mass="29082">MFKMQNFPPLVLALLTTILTAEAQSGNEWWLSGKQYFSTCCECVPFYGCVNNTVNIEKLSNHERSEPVVNVQTCPNIVDYCCKLPNAPQECDKFPFGKMPPEVNRNPQPDKKCECTPWETCPLDNIVTDGKGETSKSLKDIGLISHSKCKDEIEVCCFVKSLIATRRNLPDNPKNSSTVTAEREEECKCVKIDLCSEANPSGEDLIDTRIGRKRCENKDEVCCPLRFIPDEEINSSGYLILSNYFAITFSLLPLIRFT</sequence>
<keyword evidence="1" id="KW-0732">Signal</keyword>
<feature type="domain" description="PPAF-2-like Clip" evidence="2">
    <location>
        <begin position="178"/>
        <end position="223"/>
    </location>
</feature>